<feature type="domain" description="Glycosyltransferase subfamily 4-like N-terminal" evidence="2">
    <location>
        <begin position="13"/>
        <end position="152"/>
    </location>
</feature>
<dbReference type="InterPro" id="IPR001296">
    <property type="entry name" value="Glyco_trans_1"/>
</dbReference>
<dbReference type="InterPro" id="IPR028098">
    <property type="entry name" value="Glyco_trans_4-like_N"/>
</dbReference>
<dbReference type="GO" id="GO:1901135">
    <property type="term" value="P:carbohydrate derivative metabolic process"/>
    <property type="evidence" value="ECO:0007669"/>
    <property type="project" value="UniProtKB-ARBA"/>
</dbReference>
<accession>A0A1Y6D8B2</accession>
<dbReference type="SUPFAM" id="SSF53756">
    <property type="entry name" value="UDP-Glycosyltransferase/glycogen phosphorylase"/>
    <property type="match status" value="1"/>
</dbReference>
<dbReference type="STRING" id="1760988.SAMN02949497_4078"/>
<gene>
    <name evidence="3" type="ORF">SAMN02949497_4078</name>
</gene>
<reference evidence="3 4" key="1">
    <citation type="submission" date="2016-12" db="EMBL/GenBank/DDBJ databases">
        <authorList>
            <person name="Song W.-J."/>
            <person name="Kurnit D.M."/>
        </authorList>
    </citation>
    <scope>NUCLEOTIDE SEQUENCE [LARGE SCALE GENOMIC DNA]</scope>
    <source>
        <strain evidence="3 4">175</strain>
    </source>
</reference>
<proteinExistence type="predicted"/>
<feature type="domain" description="Glycosyl transferase family 1" evidence="1">
    <location>
        <begin position="162"/>
        <end position="328"/>
    </location>
</feature>
<dbReference type="AlphaFoldDB" id="A0A1Y6D8B2"/>
<dbReference type="PANTHER" id="PTHR12526">
    <property type="entry name" value="GLYCOSYLTRANSFERASE"/>
    <property type="match status" value="1"/>
</dbReference>
<dbReference type="Proteomes" id="UP000192923">
    <property type="component" value="Unassembled WGS sequence"/>
</dbReference>
<organism evidence="3 4">
    <name type="scientific">Methylomagnum ishizawai</name>
    <dbReference type="NCBI Taxonomy" id="1760988"/>
    <lineage>
        <taxon>Bacteria</taxon>
        <taxon>Pseudomonadati</taxon>
        <taxon>Pseudomonadota</taxon>
        <taxon>Gammaproteobacteria</taxon>
        <taxon>Methylococcales</taxon>
        <taxon>Methylococcaceae</taxon>
        <taxon>Methylomagnum</taxon>
    </lineage>
</organism>
<evidence type="ECO:0000313" key="3">
    <source>
        <dbReference type="EMBL" id="SMF96672.1"/>
    </source>
</evidence>
<evidence type="ECO:0000259" key="2">
    <source>
        <dbReference type="Pfam" id="PF13439"/>
    </source>
</evidence>
<dbReference type="EMBL" id="FXAM01000001">
    <property type="protein sequence ID" value="SMF96672.1"/>
    <property type="molecule type" value="Genomic_DNA"/>
</dbReference>
<keyword evidence="3" id="KW-0808">Transferase</keyword>
<dbReference type="Pfam" id="PF13439">
    <property type="entry name" value="Glyco_transf_4"/>
    <property type="match status" value="1"/>
</dbReference>
<evidence type="ECO:0000259" key="1">
    <source>
        <dbReference type="Pfam" id="PF00534"/>
    </source>
</evidence>
<name>A0A1Y6D8B2_9GAMM</name>
<keyword evidence="4" id="KW-1185">Reference proteome</keyword>
<dbReference type="GO" id="GO:0016757">
    <property type="term" value="F:glycosyltransferase activity"/>
    <property type="evidence" value="ECO:0007669"/>
    <property type="project" value="InterPro"/>
</dbReference>
<dbReference type="CDD" id="cd03801">
    <property type="entry name" value="GT4_PimA-like"/>
    <property type="match status" value="1"/>
</dbReference>
<dbReference type="OrthoDB" id="9805661at2"/>
<dbReference type="Pfam" id="PF00534">
    <property type="entry name" value="Glycos_transf_1"/>
    <property type="match status" value="1"/>
</dbReference>
<sequence>MNILIILHSHECGGAEKHALSLMQGLKAEGYQPAFAGPLDSWLGNHLQALGIPCFHVPMHGFFDPYSLYLILQAAKAIQADILHGHMARGSHYAGWASKLTGIPSIATAHATNSHKHFHRVGRIIAVSSAVREFLQSKGYPAESIEVVHSGVAMPDSAGVDRQAVRSRLGLSGGQIGLCMVARFIPDKGQDLAIKAVARQGRADLRLFLIGKAEGAWFAHIQSQITAAGLERQVVCLGQREDVAELLVGMDIFLAPSRREALSLSILEACAVQLPIVAARVGGIPEIITDGENGLLVASDDAEALGQALRRLIAHPEQWEALGRRARSTFLRRFEMGRMIQSTLRVYRAVRPVQAIGSVV</sequence>
<protein>
    <submittedName>
        <fullName evidence="3">Glycosyltransferase involved in cell wall bisynthesis</fullName>
    </submittedName>
</protein>
<dbReference type="Gene3D" id="3.40.50.2000">
    <property type="entry name" value="Glycogen Phosphorylase B"/>
    <property type="match status" value="2"/>
</dbReference>
<evidence type="ECO:0000313" key="4">
    <source>
        <dbReference type="Proteomes" id="UP000192923"/>
    </source>
</evidence>
<dbReference type="RefSeq" id="WP_085215534.1">
    <property type="nucleotide sequence ID" value="NZ_FXAM01000001.1"/>
</dbReference>